<evidence type="ECO:0000256" key="1">
    <source>
        <dbReference type="SAM" id="MobiDB-lite"/>
    </source>
</evidence>
<reference evidence="3 4" key="1">
    <citation type="submission" date="2018-03" db="EMBL/GenBank/DDBJ databases">
        <authorList>
            <person name="Guldener U."/>
        </authorList>
    </citation>
    <scope>NUCLEOTIDE SEQUENCE [LARGE SCALE GENOMIC DNA]</scope>
    <source>
        <strain evidence="3 4">DAOM196992</strain>
    </source>
</reference>
<feature type="chain" id="PRO_5022733199" evidence="2">
    <location>
        <begin position="24"/>
        <end position="216"/>
    </location>
</feature>
<dbReference type="Proteomes" id="UP000323386">
    <property type="component" value="Unassembled WGS sequence"/>
</dbReference>
<sequence>MSSIRSHLSLVLLLLVLLATVLAGTVWGLPISRLDDRVLRRSGEGGGGRSYPLPEPGQKRYIRYSDRPPRVALPLPPPKLWGPGPHVSQPLPRPPQNSRAATRTALPVVEGARSYPLPEPGQTRFIRYSDRPARVPLPLPPPKHWGPGPHRAQPLPRPPQNGGSAGRTVLPAAIGRAGRQPGSTLESASRVSREGGGVVDGLESLVRDAVRGMRVP</sequence>
<dbReference type="EMBL" id="OOIP01000033">
    <property type="protein sequence ID" value="SPO41934.1"/>
    <property type="molecule type" value="Genomic_DNA"/>
</dbReference>
<evidence type="ECO:0000313" key="4">
    <source>
        <dbReference type="Proteomes" id="UP000323386"/>
    </source>
</evidence>
<keyword evidence="2" id="KW-0732">Signal</keyword>
<dbReference type="AlphaFoldDB" id="A0A5C3FBW4"/>
<evidence type="ECO:0000313" key="3">
    <source>
        <dbReference type="EMBL" id="SPO41934.1"/>
    </source>
</evidence>
<feature type="region of interest" description="Disordered" evidence="1">
    <location>
        <begin position="139"/>
        <end position="216"/>
    </location>
</feature>
<name>A0A5C3FBW4_9BASI</name>
<feature type="region of interest" description="Disordered" evidence="1">
    <location>
        <begin position="76"/>
        <end position="99"/>
    </location>
</feature>
<gene>
    <name evidence="3" type="ORF">PSFLO_07417</name>
</gene>
<proteinExistence type="predicted"/>
<feature type="compositionally biased region" description="Polar residues" evidence="1">
    <location>
        <begin position="181"/>
        <end position="190"/>
    </location>
</feature>
<protein>
    <submittedName>
        <fullName evidence="3">Uncharacterized protein</fullName>
    </submittedName>
</protein>
<feature type="signal peptide" evidence="2">
    <location>
        <begin position="1"/>
        <end position="23"/>
    </location>
</feature>
<feature type="compositionally biased region" description="Basic and acidic residues" evidence="1">
    <location>
        <begin position="205"/>
        <end position="216"/>
    </location>
</feature>
<accession>A0A5C3FBW4</accession>
<evidence type="ECO:0000256" key="2">
    <source>
        <dbReference type="SAM" id="SignalP"/>
    </source>
</evidence>
<organism evidence="3 4">
    <name type="scientific">Pseudozyma flocculosa</name>
    <dbReference type="NCBI Taxonomy" id="84751"/>
    <lineage>
        <taxon>Eukaryota</taxon>
        <taxon>Fungi</taxon>
        <taxon>Dikarya</taxon>
        <taxon>Basidiomycota</taxon>
        <taxon>Ustilaginomycotina</taxon>
        <taxon>Ustilaginomycetes</taxon>
        <taxon>Ustilaginales</taxon>
        <taxon>Ustilaginaceae</taxon>
        <taxon>Pseudozyma</taxon>
    </lineage>
</organism>
<keyword evidence="4" id="KW-1185">Reference proteome</keyword>